<evidence type="ECO:0000256" key="7">
    <source>
        <dbReference type="ARBA" id="ARBA00023203"/>
    </source>
</evidence>
<organism evidence="14">
    <name type="scientific">Octopus bimaculoides</name>
    <name type="common">California two-spotted octopus</name>
    <dbReference type="NCBI Taxonomy" id="37653"/>
    <lineage>
        <taxon>Eukaryota</taxon>
        <taxon>Metazoa</taxon>
        <taxon>Spiralia</taxon>
        <taxon>Lophotrochozoa</taxon>
        <taxon>Mollusca</taxon>
        <taxon>Cephalopoda</taxon>
        <taxon>Coleoidea</taxon>
        <taxon>Octopodiformes</taxon>
        <taxon>Octopoda</taxon>
        <taxon>Incirrata</taxon>
        <taxon>Octopodidae</taxon>
        <taxon>Octopus</taxon>
    </lineage>
</organism>
<keyword evidence="3" id="KW-0117">Actin capping</keyword>
<dbReference type="Gene3D" id="3.40.20.10">
    <property type="entry name" value="Severin"/>
    <property type="match status" value="3"/>
</dbReference>
<keyword evidence="7" id="KW-0009">Actin-binding</keyword>
<comment type="function">
    <text evidence="9">Calcium-regulated protein that binds to the plus (or barbed) ends of actin monomers or filaments, preventing monomer exchange (end-blocking or capping). Can promote the assembly of monomers into filaments (nucleation) as well as sever existing filaments.</text>
</comment>
<dbReference type="PANTHER" id="PTHR11977">
    <property type="entry name" value="VILLIN"/>
    <property type="match status" value="1"/>
</dbReference>
<evidence type="ECO:0000256" key="4">
    <source>
        <dbReference type="ARBA" id="ARBA00022490"/>
    </source>
</evidence>
<feature type="region of interest" description="Disordered" evidence="12">
    <location>
        <begin position="173"/>
        <end position="254"/>
    </location>
</feature>
<dbReference type="PRINTS" id="PR00597">
    <property type="entry name" value="GELSOLIN"/>
</dbReference>
<sequence length="619" mass="70157">MDFCLQVGVKLSSVLFPVCYGSPGHKRKNVKLAVKEKPLVYSKHIEYAWLHGIYNSNGLSYVDIHIGAGFFPESKKFKFARCLVAHKMYDLERDRCQYRLTGLVGFSSEIVASAPGLALVRVAHKRHHFECGRFRAGDTNIVHEQTNMTENNTSTFPKAEVIMNRYRQMAEGVSKDRQMAEGVSKDRQMAEGVSKDRQMAEGVSKDRQMAEGVSKDRQMAEGVSKDRQMAEGVSKDRQMAEGVSKDRQMAEGVSKDRQMAEGLVKAKKYCWKDSNLALFGSDLERQVKKESAETEPAWEGAGSKVGVQIWRIVKFEVTHWPKEDYGSFYNGDSYIILNTYTVDDSEDLKYDVHFWIGKDSSQDEYGTAAYKTVELDTLLDDKAVQHREVQGQESELFKSYFDKLIILEGGAETGFRHVEPENYRARLLRFVGSRKNIEMIEVPKHKSCLNNCDVFILDKGDVIYQMNTPESNKDERFKAVQFLQELKSERGSVEVETLEQDDTRSSHDFYDSLTDEEPTDVDAPLEEIEKTLYRYTEKKFEQVKVGEFSKSDLATDDVFLVYNGKGAIVWIGETASSSEKKNGIPYAHTFLNDAGNPQCPITVTKEGLKCSALEIALCA</sequence>
<evidence type="ECO:0000256" key="9">
    <source>
        <dbReference type="ARBA" id="ARBA00056258"/>
    </source>
</evidence>
<feature type="compositionally biased region" description="Basic and acidic residues" evidence="12">
    <location>
        <begin position="501"/>
        <end position="510"/>
    </location>
</feature>
<feature type="region of interest" description="Disordered" evidence="12">
    <location>
        <begin position="493"/>
        <end position="518"/>
    </location>
</feature>
<accession>A0A0L8HDP4</accession>
<feature type="domain" description="Gelsolin-like" evidence="13">
    <location>
        <begin position="323"/>
        <end position="397"/>
    </location>
</feature>
<dbReference type="STRING" id="37653.A0A0L8HDP4"/>
<comment type="subunit">
    <text evidence="10">Interacts with actin monomers and filaments.</text>
</comment>
<name>A0A0L8HDP4_OCTBM</name>
<dbReference type="InterPro" id="IPR007122">
    <property type="entry name" value="Villin/Gelsolin"/>
</dbReference>
<reference evidence="14" key="1">
    <citation type="submission" date="2015-07" db="EMBL/GenBank/DDBJ databases">
        <title>MeaNS - Measles Nucleotide Surveillance Program.</title>
        <authorList>
            <person name="Tran T."/>
            <person name="Druce J."/>
        </authorList>
    </citation>
    <scope>NUCLEOTIDE SEQUENCE</scope>
    <source>
        <strain evidence="14">UCB-OBI-ISO-001</strain>
        <tissue evidence="14">Gonad</tissue>
    </source>
</reference>
<comment type="similarity">
    <text evidence="2">Belongs to the villin/gelsolin family.</text>
</comment>
<evidence type="ECO:0000256" key="1">
    <source>
        <dbReference type="ARBA" id="ARBA00004245"/>
    </source>
</evidence>
<evidence type="ECO:0000256" key="12">
    <source>
        <dbReference type="SAM" id="MobiDB-lite"/>
    </source>
</evidence>
<evidence type="ECO:0000256" key="2">
    <source>
        <dbReference type="ARBA" id="ARBA00008418"/>
    </source>
</evidence>
<evidence type="ECO:0000259" key="13">
    <source>
        <dbReference type="Pfam" id="PF00626"/>
    </source>
</evidence>
<protein>
    <recommendedName>
        <fullName evidence="11">Actin-modulator</fullName>
    </recommendedName>
</protein>
<feature type="domain" description="Gelsolin-like" evidence="13">
    <location>
        <begin position="540"/>
        <end position="607"/>
    </location>
</feature>
<dbReference type="OrthoDB" id="6375767at2759"/>
<keyword evidence="8" id="KW-0206">Cytoskeleton</keyword>
<keyword evidence="6" id="KW-0106">Calcium</keyword>
<dbReference type="GO" id="GO:0051693">
    <property type="term" value="P:actin filament capping"/>
    <property type="evidence" value="ECO:0007669"/>
    <property type="project" value="UniProtKB-KW"/>
</dbReference>
<dbReference type="AlphaFoldDB" id="A0A0L8HDP4"/>
<dbReference type="GO" id="GO:0051015">
    <property type="term" value="F:actin filament binding"/>
    <property type="evidence" value="ECO:0007669"/>
    <property type="project" value="InterPro"/>
</dbReference>
<evidence type="ECO:0000256" key="5">
    <source>
        <dbReference type="ARBA" id="ARBA00022737"/>
    </source>
</evidence>
<dbReference type="FunFam" id="3.40.20.10:FF:000043">
    <property type="entry name" value="macrophage-capping protein-like isoform X2"/>
    <property type="match status" value="1"/>
</dbReference>
<evidence type="ECO:0000313" key="14">
    <source>
        <dbReference type="EMBL" id="KOF87456.1"/>
    </source>
</evidence>
<dbReference type="GO" id="GO:0015629">
    <property type="term" value="C:actin cytoskeleton"/>
    <property type="evidence" value="ECO:0007669"/>
    <property type="project" value="TreeGrafter"/>
</dbReference>
<dbReference type="InterPro" id="IPR007123">
    <property type="entry name" value="Gelsolin-like_dom"/>
</dbReference>
<keyword evidence="4" id="KW-0963">Cytoplasm</keyword>
<dbReference type="GO" id="GO:0005737">
    <property type="term" value="C:cytoplasm"/>
    <property type="evidence" value="ECO:0007669"/>
    <property type="project" value="TreeGrafter"/>
</dbReference>
<dbReference type="CDD" id="cd11290">
    <property type="entry name" value="gelsolin_S1_like"/>
    <property type="match status" value="1"/>
</dbReference>
<feature type="domain" description="Gelsolin-like" evidence="13">
    <location>
        <begin position="436"/>
        <end position="496"/>
    </location>
</feature>
<dbReference type="Pfam" id="PF00626">
    <property type="entry name" value="Gelsolin"/>
    <property type="match status" value="3"/>
</dbReference>
<evidence type="ECO:0000256" key="3">
    <source>
        <dbReference type="ARBA" id="ARBA00022467"/>
    </source>
</evidence>
<dbReference type="InterPro" id="IPR029006">
    <property type="entry name" value="ADF-H/Gelsolin-like_dom_sf"/>
</dbReference>
<gene>
    <name evidence="14" type="ORF">OCBIM_22016840mg</name>
</gene>
<dbReference type="PANTHER" id="PTHR11977:SF130">
    <property type="entry name" value="SEVERIN"/>
    <property type="match status" value="1"/>
</dbReference>
<dbReference type="GO" id="GO:0008154">
    <property type="term" value="P:actin polymerization or depolymerization"/>
    <property type="evidence" value="ECO:0007669"/>
    <property type="project" value="TreeGrafter"/>
</dbReference>
<proteinExistence type="inferred from homology"/>
<evidence type="ECO:0000256" key="10">
    <source>
        <dbReference type="ARBA" id="ARBA00063765"/>
    </source>
</evidence>
<keyword evidence="5" id="KW-0677">Repeat</keyword>
<dbReference type="SUPFAM" id="SSF55753">
    <property type="entry name" value="Actin depolymerizing proteins"/>
    <property type="match status" value="3"/>
</dbReference>
<evidence type="ECO:0000256" key="6">
    <source>
        <dbReference type="ARBA" id="ARBA00022837"/>
    </source>
</evidence>
<dbReference type="SMART" id="SM00262">
    <property type="entry name" value="GEL"/>
    <property type="match status" value="3"/>
</dbReference>
<comment type="subcellular location">
    <subcellularLocation>
        <location evidence="1">Cytoplasm</location>
        <location evidence="1">Cytoskeleton</location>
    </subcellularLocation>
</comment>
<evidence type="ECO:0000256" key="8">
    <source>
        <dbReference type="ARBA" id="ARBA00023212"/>
    </source>
</evidence>
<dbReference type="EMBL" id="KQ418411">
    <property type="protein sequence ID" value="KOF87456.1"/>
    <property type="molecule type" value="Genomic_DNA"/>
</dbReference>
<evidence type="ECO:0000256" key="11">
    <source>
        <dbReference type="ARBA" id="ARBA00083856"/>
    </source>
</evidence>